<dbReference type="PANTHER" id="PTHR31435">
    <property type="entry name" value="PROTEIN NATD1"/>
    <property type="match status" value="1"/>
</dbReference>
<gene>
    <name evidence="3" type="ORF">EI981_11450</name>
</gene>
<dbReference type="InterPro" id="IPR045057">
    <property type="entry name" value="Gcn5-rel_NAT"/>
</dbReference>
<dbReference type="OrthoDB" id="9793389at2"/>
<protein>
    <submittedName>
        <fullName evidence="3">N-acetyltransferase</fullName>
    </submittedName>
</protein>
<keyword evidence="3" id="KW-0808">Transferase</keyword>
<dbReference type="AlphaFoldDB" id="A0A3Q9I8N7"/>
<dbReference type="SUPFAM" id="SSF55729">
    <property type="entry name" value="Acyl-CoA N-acyltransferases (Nat)"/>
    <property type="match status" value="1"/>
</dbReference>
<dbReference type="RefSeq" id="WP_126998213.1">
    <property type="nucleotide sequence ID" value="NZ_CP034346.1"/>
</dbReference>
<proteinExistence type="predicted"/>
<accession>A0A3Q9I8N7</accession>
<organism evidence="3 4">
    <name type="scientific">Paenibacillus lutimineralis</name>
    <dbReference type="NCBI Taxonomy" id="2707005"/>
    <lineage>
        <taxon>Bacteria</taxon>
        <taxon>Bacillati</taxon>
        <taxon>Bacillota</taxon>
        <taxon>Bacilli</taxon>
        <taxon>Bacillales</taxon>
        <taxon>Paenibacillaceae</taxon>
        <taxon>Paenibacillus</taxon>
    </lineage>
</organism>
<feature type="domain" description="N-acetyltransferase" evidence="2">
    <location>
        <begin position="5"/>
        <end position="92"/>
    </location>
</feature>
<dbReference type="EMBL" id="CP034346">
    <property type="protein sequence ID" value="AZS15015.1"/>
    <property type="molecule type" value="Genomic_DNA"/>
</dbReference>
<dbReference type="PROSITE" id="PS51186">
    <property type="entry name" value="GNAT"/>
    <property type="match status" value="1"/>
</dbReference>
<dbReference type="Proteomes" id="UP000270678">
    <property type="component" value="Chromosome"/>
</dbReference>
<dbReference type="PANTHER" id="PTHR31435:SF10">
    <property type="entry name" value="BSR4717 PROTEIN"/>
    <property type="match status" value="1"/>
</dbReference>
<name>A0A3Q9I8N7_9BACL</name>
<dbReference type="PROSITE" id="PS51729">
    <property type="entry name" value="GNAT_YJDJ"/>
    <property type="match status" value="1"/>
</dbReference>
<dbReference type="InterPro" id="IPR016181">
    <property type="entry name" value="Acyl_CoA_acyltransferase"/>
</dbReference>
<evidence type="ECO:0000313" key="3">
    <source>
        <dbReference type="EMBL" id="AZS15015.1"/>
    </source>
</evidence>
<dbReference type="InterPro" id="IPR031165">
    <property type="entry name" value="GNAT_YJDJ"/>
</dbReference>
<evidence type="ECO:0000259" key="2">
    <source>
        <dbReference type="PROSITE" id="PS51729"/>
    </source>
</evidence>
<dbReference type="Gene3D" id="3.40.630.30">
    <property type="match status" value="1"/>
</dbReference>
<dbReference type="KEGG" id="plut:EI981_11450"/>
<reference evidence="4" key="1">
    <citation type="submission" date="2018-12" db="EMBL/GenBank/DDBJ databases">
        <title>Complete genome sequence of Paenibacillus sp. MBLB1234.</title>
        <authorList>
            <person name="Nam Y.-D."/>
            <person name="Kang J."/>
            <person name="Chung W.-H."/>
            <person name="Park Y.S."/>
        </authorList>
    </citation>
    <scope>NUCLEOTIDE SEQUENCE [LARGE SCALE GENOMIC DNA]</scope>
    <source>
        <strain evidence="4">MBLB1234</strain>
    </source>
</reference>
<dbReference type="CDD" id="cd04301">
    <property type="entry name" value="NAT_SF"/>
    <property type="match status" value="1"/>
</dbReference>
<evidence type="ECO:0000259" key="1">
    <source>
        <dbReference type="PROSITE" id="PS51186"/>
    </source>
</evidence>
<feature type="domain" description="N-acetyltransferase" evidence="1">
    <location>
        <begin position="1"/>
        <end position="92"/>
    </location>
</feature>
<dbReference type="GO" id="GO:0016747">
    <property type="term" value="F:acyltransferase activity, transferring groups other than amino-acyl groups"/>
    <property type="evidence" value="ECO:0007669"/>
    <property type="project" value="InterPro"/>
</dbReference>
<evidence type="ECO:0000313" key="4">
    <source>
        <dbReference type="Proteomes" id="UP000270678"/>
    </source>
</evidence>
<sequence>MSKVQHHAQDHQFYIEDHGEIIAEMTYSVSSETLYIIDHTYVDDKYRGQGLAEDLMSNVADYARRHQIKLFGLCPFAKRQLETKSEYADVKY</sequence>
<dbReference type="InterPro" id="IPR000182">
    <property type="entry name" value="GNAT_dom"/>
</dbReference>
<keyword evidence="4" id="KW-1185">Reference proteome</keyword>
<dbReference type="Pfam" id="PF14542">
    <property type="entry name" value="Acetyltransf_CG"/>
    <property type="match status" value="1"/>
</dbReference>